<comment type="caution">
    <text evidence="2">The sequence shown here is derived from an EMBL/GenBank/DDBJ whole genome shotgun (WGS) entry which is preliminary data.</text>
</comment>
<keyword evidence="1" id="KW-0812">Transmembrane</keyword>
<proteinExistence type="predicted"/>
<reference evidence="2 3" key="1">
    <citation type="journal article" date="2022" name="Int. J. Syst. Evol. Microbiol.">
        <title>Noviherbaspirillum aridicola sp. nov., isolated from an arid soil in Pakistan.</title>
        <authorList>
            <person name="Khan I.U."/>
            <person name="Saqib M."/>
            <person name="Amin A."/>
            <person name="Hussain F."/>
            <person name="Li L."/>
            <person name="Liu Y.H."/>
            <person name="Fang B.Z."/>
            <person name="Ahmed I."/>
            <person name="Li W.J."/>
        </authorList>
    </citation>
    <scope>NUCLEOTIDE SEQUENCE [LARGE SCALE GENOMIC DNA]</scope>
    <source>
        <strain evidence="2 3">NCCP-691</strain>
    </source>
</reference>
<keyword evidence="1" id="KW-1133">Transmembrane helix</keyword>
<feature type="transmembrane region" description="Helical" evidence="1">
    <location>
        <begin position="111"/>
        <end position="132"/>
    </location>
</feature>
<keyword evidence="3" id="KW-1185">Reference proteome</keyword>
<protein>
    <recommendedName>
        <fullName evidence="4">Diguanylate cyclase</fullName>
    </recommendedName>
</protein>
<evidence type="ECO:0000313" key="2">
    <source>
        <dbReference type="EMBL" id="GIZ52751.1"/>
    </source>
</evidence>
<organism evidence="2 3">
    <name type="scientific">Noviherbaspirillum aridicola</name>
    <dbReference type="NCBI Taxonomy" id="2849687"/>
    <lineage>
        <taxon>Bacteria</taxon>
        <taxon>Pseudomonadati</taxon>
        <taxon>Pseudomonadota</taxon>
        <taxon>Betaproteobacteria</taxon>
        <taxon>Burkholderiales</taxon>
        <taxon>Oxalobacteraceae</taxon>
        <taxon>Noviherbaspirillum</taxon>
    </lineage>
</organism>
<evidence type="ECO:0000313" key="3">
    <source>
        <dbReference type="Proteomes" id="UP000887222"/>
    </source>
</evidence>
<accession>A0ABQ4Q6T8</accession>
<evidence type="ECO:0008006" key="4">
    <source>
        <dbReference type="Google" id="ProtNLM"/>
    </source>
</evidence>
<feature type="transmembrane region" description="Helical" evidence="1">
    <location>
        <begin position="152"/>
        <end position="170"/>
    </location>
</feature>
<dbReference type="EMBL" id="BPMK01000012">
    <property type="protein sequence ID" value="GIZ52751.1"/>
    <property type="molecule type" value="Genomic_DNA"/>
</dbReference>
<dbReference type="RefSeq" id="WP_220809174.1">
    <property type="nucleotide sequence ID" value="NZ_BPMK01000012.1"/>
</dbReference>
<evidence type="ECO:0000256" key="1">
    <source>
        <dbReference type="SAM" id="Phobius"/>
    </source>
</evidence>
<name>A0ABQ4Q6T8_9BURK</name>
<feature type="transmembrane region" description="Helical" evidence="1">
    <location>
        <begin position="6"/>
        <end position="24"/>
    </location>
</feature>
<keyword evidence="1" id="KW-0472">Membrane</keyword>
<sequence length="190" mass="21492">MSAHVLITNAILYVFIPLWLLAGFGDWLFHRRTGISHNAGLKEAVLHQLMLAEVGLPLLAGLFLEINALLLALMIAGFLLHEATVLWDLRYASSRRTIAPGEQIVHSYQELLPLILLTLVAVLHWDQFRALLTLSGEARFVFEWKRDPLPAAYVWTVIVAGVLLIGIPYTEELWRCWRDRHGVPPLDTAQ</sequence>
<gene>
    <name evidence="2" type="ORF">NCCP691_27650</name>
</gene>
<dbReference type="Proteomes" id="UP000887222">
    <property type="component" value="Unassembled WGS sequence"/>
</dbReference>